<dbReference type="AlphaFoldDB" id="A0A172TS28"/>
<dbReference type="RefSeq" id="WP_066401940.1">
    <property type="nucleotide sequence ID" value="NZ_CP011390.1"/>
</dbReference>
<dbReference type="Pfam" id="PF00487">
    <property type="entry name" value="FA_desaturase"/>
    <property type="match status" value="1"/>
</dbReference>
<reference evidence="3 4" key="2">
    <citation type="journal article" date="2016" name="Int. J. Syst. Evol. Microbiol.">
        <title>Flavisolibacter tropicus sp. nov., isolated from tropical soil.</title>
        <authorList>
            <person name="Lee J.J."/>
            <person name="Kang M.S."/>
            <person name="Kim G.S."/>
            <person name="Lee C.S."/>
            <person name="Lim S."/>
            <person name="Lee J."/>
            <person name="Roh S.H."/>
            <person name="Kang H."/>
            <person name="Ha J.M."/>
            <person name="Bae S."/>
            <person name="Jung H.Y."/>
            <person name="Kim M.K."/>
        </authorList>
    </citation>
    <scope>NUCLEOTIDE SEQUENCE [LARGE SCALE GENOMIC DNA]</scope>
    <source>
        <strain evidence="3 4">LCS9</strain>
    </source>
</reference>
<proteinExistence type="predicted"/>
<dbReference type="PIRSF" id="PIRSF015921">
    <property type="entry name" value="FA_sphinglp_des"/>
    <property type="match status" value="1"/>
</dbReference>
<dbReference type="EMBL" id="CP011390">
    <property type="protein sequence ID" value="ANE49802.1"/>
    <property type="molecule type" value="Genomic_DNA"/>
</dbReference>
<keyword evidence="1" id="KW-1133">Transmembrane helix</keyword>
<feature type="transmembrane region" description="Helical" evidence="1">
    <location>
        <begin position="162"/>
        <end position="181"/>
    </location>
</feature>
<accession>A0A172TS28</accession>
<evidence type="ECO:0000259" key="2">
    <source>
        <dbReference type="Pfam" id="PF00487"/>
    </source>
</evidence>
<reference evidence="4" key="1">
    <citation type="submission" date="2015-01" db="EMBL/GenBank/DDBJ databases">
        <title>Flavisolibacter sp./LCS9/ whole genome sequencing.</title>
        <authorList>
            <person name="Kim M.K."/>
            <person name="Srinivasan S."/>
            <person name="Lee J.-J."/>
        </authorList>
    </citation>
    <scope>NUCLEOTIDE SEQUENCE [LARGE SCALE GENOMIC DNA]</scope>
    <source>
        <strain evidence="4">LCS9</strain>
    </source>
</reference>
<dbReference type="KEGG" id="fla:SY85_04130"/>
<dbReference type="InterPro" id="IPR005804">
    <property type="entry name" value="FA_desaturase_dom"/>
</dbReference>
<dbReference type="GO" id="GO:0008610">
    <property type="term" value="P:lipid biosynthetic process"/>
    <property type="evidence" value="ECO:0007669"/>
    <property type="project" value="UniProtKB-ARBA"/>
</dbReference>
<evidence type="ECO:0000256" key="1">
    <source>
        <dbReference type="SAM" id="Phobius"/>
    </source>
</evidence>
<gene>
    <name evidence="3" type="ORF">SY85_04130</name>
</gene>
<evidence type="ECO:0000313" key="4">
    <source>
        <dbReference type="Proteomes" id="UP000077177"/>
    </source>
</evidence>
<protein>
    <submittedName>
        <fullName evidence="3">Fatty acid desaturase</fullName>
    </submittedName>
</protein>
<dbReference type="PANTHER" id="PTHR19353:SF19">
    <property type="entry name" value="DELTA(5) FATTY ACID DESATURASE C-RELATED"/>
    <property type="match status" value="1"/>
</dbReference>
<dbReference type="OrthoDB" id="104711at2"/>
<dbReference type="PANTHER" id="PTHR19353">
    <property type="entry name" value="FATTY ACID DESATURASE 2"/>
    <property type="match status" value="1"/>
</dbReference>
<feature type="transmembrane region" description="Helical" evidence="1">
    <location>
        <begin position="202"/>
        <end position="220"/>
    </location>
</feature>
<feature type="domain" description="Fatty acid desaturase" evidence="2">
    <location>
        <begin position="65"/>
        <end position="335"/>
    </location>
</feature>
<dbReference type="CDD" id="cd03506">
    <property type="entry name" value="Delta6-FADS-like"/>
    <property type="match status" value="1"/>
</dbReference>
<feature type="transmembrane region" description="Helical" evidence="1">
    <location>
        <begin position="64"/>
        <end position="86"/>
    </location>
</feature>
<feature type="transmembrane region" description="Helical" evidence="1">
    <location>
        <begin position="98"/>
        <end position="117"/>
    </location>
</feature>
<dbReference type="Proteomes" id="UP000077177">
    <property type="component" value="Chromosome"/>
</dbReference>
<dbReference type="PATRIC" id="fig|1492898.3.peg.903"/>
<dbReference type="GO" id="GO:0016717">
    <property type="term" value="F:oxidoreductase activity, acting on paired donors, with oxidation of a pair of donors resulting in the reduction of molecular oxygen to two molecules of water"/>
    <property type="evidence" value="ECO:0007669"/>
    <property type="project" value="TreeGrafter"/>
</dbReference>
<dbReference type="STRING" id="1492898.SY85_04130"/>
<keyword evidence="4" id="KW-1185">Reference proteome</keyword>
<feature type="transmembrane region" description="Helical" evidence="1">
    <location>
        <begin position="226"/>
        <end position="250"/>
    </location>
</feature>
<dbReference type="InterPro" id="IPR012171">
    <property type="entry name" value="Fatty_acid_desaturase"/>
</dbReference>
<name>A0A172TS28_9BACT</name>
<keyword evidence="1" id="KW-0812">Transmembrane</keyword>
<dbReference type="GO" id="GO:0016020">
    <property type="term" value="C:membrane"/>
    <property type="evidence" value="ECO:0007669"/>
    <property type="project" value="TreeGrafter"/>
</dbReference>
<feature type="transmembrane region" description="Helical" evidence="1">
    <location>
        <begin position="38"/>
        <end position="58"/>
    </location>
</feature>
<keyword evidence="1" id="KW-0472">Membrane</keyword>
<sequence>MATPKFSNVKHSFHSELKKRINQYFQQTGKKSTGGVALSLKAILLVSAFIFMYIHLVFFTPPVFWAIVECVIFAGSIAAIGFNIMHDGAHGSFSKYKWVNELAAFSLEVLGGSSFMWNMKHNVIHHAYTNIDGIDDDIDIQPWMRMSSTQPKYGFHKYQHRYFWVLYAMLYVLWVFVLDFQKYFKQRVGSMPLKKMSFYDHLVFWGFKLLYVFLFIGLPIYEVGFISWLVGFLITTLVAGFVISIVFQLAHTVEHTHFPMPDAETGKLDDEWAIHQLKTTANFAPRNRVISWFVGGLNFQIEHHLFPKISHIHYPAISKIIKQTCAEYDVPYIEYPKMIHAVASHVSFLKQMGRAA</sequence>
<evidence type="ECO:0000313" key="3">
    <source>
        <dbReference type="EMBL" id="ANE49802.1"/>
    </source>
</evidence>
<organism evidence="3 4">
    <name type="scientific">Flavisolibacter tropicus</name>
    <dbReference type="NCBI Taxonomy" id="1492898"/>
    <lineage>
        <taxon>Bacteria</taxon>
        <taxon>Pseudomonadati</taxon>
        <taxon>Bacteroidota</taxon>
        <taxon>Chitinophagia</taxon>
        <taxon>Chitinophagales</taxon>
        <taxon>Chitinophagaceae</taxon>
        <taxon>Flavisolibacter</taxon>
    </lineage>
</organism>